<protein>
    <submittedName>
        <fullName evidence="2">Uncharacterized protein</fullName>
    </submittedName>
</protein>
<keyword evidence="1" id="KW-0472">Membrane</keyword>
<feature type="transmembrane region" description="Helical" evidence="1">
    <location>
        <begin position="40"/>
        <end position="61"/>
    </location>
</feature>
<accession>A0A3E0HBA8</accession>
<dbReference type="RefSeq" id="WP_170217829.1">
    <property type="nucleotide sequence ID" value="NZ_CP144375.1"/>
</dbReference>
<comment type="caution">
    <text evidence="2">The sequence shown here is derived from an EMBL/GenBank/DDBJ whole genome shotgun (WGS) entry which is preliminary data.</text>
</comment>
<dbReference type="Proteomes" id="UP000256269">
    <property type="component" value="Unassembled WGS sequence"/>
</dbReference>
<reference evidence="2 3" key="1">
    <citation type="submission" date="2018-08" db="EMBL/GenBank/DDBJ databases">
        <title>Genomic Encyclopedia of Archaeal and Bacterial Type Strains, Phase II (KMG-II): from individual species to whole genera.</title>
        <authorList>
            <person name="Goeker M."/>
        </authorList>
    </citation>
    <scope>NUCLEOTIDE SEQUENCE [LARGE SCALE GENOMIC DNA]</scope>
    <source>
        <strain evidence="2 3">DSM 45791</strain>
    </source>
</reference>
<keyword evidence="1" id="KW-1133">Transmembrane helix</keyword>
<evidence type="ECO:0000313" key="3">
    <source>
        <dbReference type="Proteomes" id="UP000256269"/>
    </source>
</evidence>
<dbReference type="AlphaFoldDB" id="A0A3E0HBA8"/>
<evidence type="ECO:0000313" key="2">
    <source>
        <dbReference type="EMBL" id="REH41715.1"/>
    </source>
</evidence>
<name>A0A3E0HBA8_9PSEU</name>
<keyword evidence="3" id="KW-1185">Reference proteome</keyword>
<gene>
    <name evidence="2" type="ORF">BCF44_11116</name>
</gene>
<sequence>MTGSVVSWIDEELARDQGRWRMRATGGAGGLVAMLHGAGLAGAVLGSVGGWLFGGLTLVAARSLRTAGRHSCP</sequence>
<dbReference type="EMBL" id="QUNO01000011">
    <property type="protein sequence ID" value="REH41715.1"/>
    <property type="molecule type" value="Genomic_DNA"/>
</dbReference>
<proteinExistence type="predicted"/>
<evidence type="ECO:0000256" key="1">
    <source>
        <dbReference type="SAM" id="Phobius"/>
    </source>
</evidence>
<keyword evidence="1" id="KW-0812">Transmembrane</keyword>
<organism evidence="2 3">
    <name type="scientific">Kutzneria buriramensis</name>
    <dbReference type="NCBI Taxonomy" id="1045776"/>
    <lineage>
        <taxon>Bacteria</taxon>
        <taxon>Bacillati</taxon>
        <taxon>Actinomycetota</taxon>
        <taxon>Actinomycetes</taxon>
        <taxon>Pseudonocardiales</taxon>
        <taxon>Pseudonocardiaceae</taxon>
        <taxon>Kutzneria</taxon>
    </lineage>
</organism>